<feature type="domain" description="Calponin-homology (CH)" evidence="2">
    <location>
        <begin position="24"/>
        <end position="152"/>
    </location>
</feature>
<dbReference type="PANTHER" id="PTHR47385">
    <property type="entry name" value="CALPONIN"/>
    <property type="match status" value="1"/>
</dbReference>
<comment type="caution">
    <text evidence="3">The sequence shown here is derived from an EMBL/GenBank/DDBJ whole genome shotgun (WGS) entry which is preliminary data.</text>
</comment>
<dbReference type="PRINTS" id="PR00888">
    <property type="entry name" value="SM22CALPONIN"/>
</dbReference>
<dbReference type="AlphaFoldDB" id="A0A507BY93"/>
<dbReference type="Gene3D" id="1.10.418.10">
    <property type="entry name" value="Calponin-like domain"/>
    <property type="match status" value="1"/>
</dbReference>
<dbReference type="InterPro" id="IPR001715">
    <property type="entry name" value="CH_dom"/>
</dbReference>
<accession>A0A507BY93</accession>
<evidence type="ECO:0000259" key="2">
    <source>
        <dbReference type="PROSITE" id="PS50021"/>
    </source>
</evidence>
<dbReference type="PANTHER" id="PTHR47385:SF14">
    <property type="entry name" value="TRANSGELIN"/>
    <property type="match status" value="1"/>
</dbReference>
<dbReference type="STRING" id="1806994.A0A507BY93"/>
<evidence type="ECO:0000313" key="3">
    <source>
        <dbReference type="EMBL" id="TPX30243.1"/>
    </source>
</evidence>
<evidence type="ECO:0000256" key="1">
    <source>
        <dbReference type="ARBA" id="ARBA00009631"/>
    </source>
</evidence>
<dbReference type="InterPro" id="IPR050606">
    <property type="entry name" value="Calponin-like"/>
</dbReference>
<dbReference type="GeneID" id="42007371"/>
<dbReference type="Pfam" id="PF00402">
    <property type="entry name" value="Calponin"/>
    <property type="match status" value="1"/>
</dbReference>
<dbReference type="GO" id="GO:0051015">
    <property type="term" value="F:actin filament binding"/>
    <property type="evidence" value="ECO:0007669"/>
    <property type="project" value="TreeGrafter"/>
</dbReference>
<dbReference type="GO" id="GO:0007015">
    <property type="term" value="P:actin filament organization"/>
    <property type="evidence" value="ECO:0007669"/>
    <property type="project" value="TreeGrafter"/>
</dbReference>
<keyword evidence="4" id="KW-1185">Reference proteome</keyword>
<dbReference type="SUPFAM" id="SSF47576">
    <property type="entry name" value="Calponin-homology domain, CH-domain"/>
    <property type="match status" value="1"/>
</dbReference>
<comment type="similarity">
    <text evidence="1">Belongs to the calponin family.</text>
</comment>
<dbReference type="GO" id="GO:0015629">
    <property type="term" value="C:actin cytoskeleton"/>
    <property type="evidence" value="ECO:0007669"/>
    <property type="project" value="TreeGrafter"/>
</dbReference>
<protein>
    <recommendedName>
        <fullName evidence="2">Calponin-homology (CH) domain-containing protein</fullName>
    </recommendedName>
</protein>
<reference evidence="3 4" key="1">
    <citation type="journal article" date="2019" name="Sci. Rep.">
        <title>Comparative genomics of chytrid fungi reveal insights into the obligate biotrophic and pathogenic lifestyle of Synchytrium endobioticum.</title>
        <authorList>
            <person name="van de Vossenberg B.T.L.H."/>
            <person name="Warris S."/>
            <person name="Nguyen H.D.T."/>
            <person name="van Gent-Pelzer M.P.E."/>
            <person name="Joly D.L."/>
            <person name="van de Geest H.C."/>
            <person name="Bonants P.J.M."/>
            <person name="Smith D.S."/>
            <person name="Levesque C.A."/>
            <person name="van der Lee T.A.J."/>
        </authorList>
    </citation>
    <scope>NUCLEOTIDE SEQUENCE [LARGE SCALE GENOMIC DNA]</scope>
    <source>
        <strain evidence="3 4">JEL517</strain>
    </source>
</reference>
<dbReference type="PROSITE" id="PS50021">
    <property type="entry name" value="CH"/>
    <property type="match status" value="1"/>
</dbReference>
<dbReference type="Proteomes" id="UP000319731">
    <property type="component" value="Unassembled WGS sequence"/>
</dbReference>
<dbReference type="InterPro" id="IPR000557">
    <property type="entry name" value="Calponin_repeat"/>
</dbReference>
<dbReference type="InterPro" id="IPR003096">
    <property type="entry name" value="SM22_calponin"/>
</dbReference>
<gene>
    <name evidence="3" type="ORF">SmJEL517_g06148</name>
</gene>
<dbReference type="RefSeq" id="XP_031021947.1">
    <property type="nucleotide sequence ID" value="XM_031172074.1"/>
</dbReference>
<dbReference type="SMART" id="SM00033">
    <property type="entry name" value="CH"/>
    <property type="match status" value="1"/>
</dbReference>
<dbReference type="EMBL" id="QEAO01000082">
    <property type="protein sequence ID" value="TPX30243.1"/>
    <property type="molecule type" value="Genomic_DNA"/>
</dbReference>
<dbReference type="InterPro" id="IPR036872">
    <property type="entry name" value="CH_dom_sf"/>
</dbReference>
<dbReference type="OrthoDB" id="21595at2759"/>
<sequence>MADETPLFGLDKELKEKADAKFDPARAAEAQHWIETVTSERFVSSDFEESLKDGVLLCKLMNIIYPGLRPPLFVDINHNTHTRILLTQLDANIKPNASKMPFKQMENINNFLHAATRLGVPLHDQFQTIDLHQGKNIPQVVQCMYSVSRTASAKGYAGPLLGPKLSTSNSREFSQDVMNQSKKVIGLQMGLSKDQGANASGMSFGAKRDIGGGRS</sequence>
<proteinExistence type="inferred from homology"/>
<name>A0A507BY93_9FUNG</name>
<organism evidence="3 4">
    <name type="scientific">Synchytrium microbalum</name>
    <dbReference type="NCBI Taxonomy" id="1806994"/>
    <lineage>
        <taxon>Eukaryota</taxon>
        <taxon>Fungi</taxon>
        <taxon>Fungi incertae sedis</taxon>
        <taxon>Chytridiomycota</taxon>
        <taxon>Chytridiomycota incertae sedis</taxon>
        <taxon>Chytridiomycetes</taxon>
        <taxon>Synchytriales</taxon>
        <taxon>Synchytriaceae</taxon>
        <taxon>Synchytrium</taxon>
    </lineage>
</organism>
<evidence type="ECO:0000313" key="4">
    <source>
        <dbReference type="Proteomes" id="UP000319731"/>
    </source>
</evidence>
<dbReference type="Pfam" id="PF00307">
    <property type="entry name" value="CH"/>
    <property type="match status" value="1"/>
</dbReference>